<dbReference type="InterPro" id="IPR006143">
    <property type="entry name" value="RND_pump_MFP"/>
</dbReference>
<evidence type="ECO:0000313" key="7">
    <source>
        <dbReference type="Proteomes" id="UP000009282"/>
    </source>
</evidence>
<evidence type="ECO:0000259" key="5">
    <source>
        <dbReference type="Pfam" id="PF25973"/>
    </source>
</evidence>
<gene>
    <name evidence="6" type="ordered locus">GNIT_0857</name>
</gene>
<dbReference type="Gene3D" id="2.40.50.100">
    <property type="match status" value="1"/>
</dbReference>
<dbReference type="Gene3D" id="2.40.30.170">
    <property type="match status" value="1"/>
</dbReference>
<evidence type="ECO:0000256" key="3">
    <source>
        <dbReference type="SAM" id="MobiDB-lite"/>
    </source>
</evidence>
<dbReference type="Proteomes" id="UP000009282">
    <property type="component" value="Chromosome"/>
</dbReference>
<reference evidence="6 7" key="1">
    <citation type="journal article" date="2011" name="J. Bacteriol.">
        <title>Complete genome sequence of seawater bacterium Glaciecola nitratireducens FR1064T.</title>
        <authorList>
            <person name="Bian F."/>
            <person name="Qin Q.L."/>
            <person name="Xie B.B."/>
            <person name="Shu Y.L."/>
            <person name="Zhang X.Y."/>
            <person name="Yu Y."/>
            <person name="Chen B."/>
            <person name="Chen X.L."/>
            <person name="Zhou B.C."/>
            <person name="Zhang Y.Z."/>
        </authorList>
    </citation>
    <scope>NUCLEOTIDE SEQUENCE [LARGE SCALE GENOMIC DNA]</scope>
    <source>
        <strain evidence="7">JCM 12485 / KCTC 12276 / FR1064</strain>
    </source>
</reference>
<dbReference type="Pfam" id="PF25973">
    <property type="entry name" value="BSH_CzcB"/>
    <property type="match status" value="1"/>
</dbReference>
<dbReference type="GO" id="GO:0015562">
    <property type="term" value="F:efflux transmembrane transporter activity"/>
    <property type="evidence" value="ECO:0007669"/>
    <property type="project" value="TreeGrafter"/>
</dbReference>
<dbReference type="PANTHER" id="PTHR30469:SF12">
    <property type="entry name" value="MULTIDRUG RESISTANCE PROTEIN MDTA"/>
    <property type="match status" value="1"/>
</dbReference>
<dbReference type="AlphaFoldDB" id="G4QJV3"/>
<dbReference type="GO" id="GO:1990281">
    <property type="term" value="C:efflux pump complex"/>
    <property type="evidence" value="ECO:0007669"/>
    <property type="project" value="TreeGrafter"/>
</dbReference>
<dbReference type="HOGENOM" id="CLU_018816_18_2_6"/>
<dbReference type="KEGG" id="gni:GNIT_0857"/>
<dbReference type="eggNOG" id="COG0845">
    <property type="taxonomic scope" value="Bacteria"/>
</dbReference>
<feature type="coiled-coil region" evidence="2">
    <location>
        <begin position="173"/>
        <end position="200"/>
    </location>
</feature>
<evidence type="ECO:0000256" key="4">
    <source>
        <dbReference type="SAM" id="Phobius"/>
    </source>
</evidence>
<feature type="region of interest" description="Disordered" evidence="3">
    <location>
        <begin position="419"/>
        <end position="452"/>
    </location>
</feature>
<dbReference type="Gene3D" id="1.10.287.470">
    <property type="entry name" value="Helix hairpin bin"/>
    <property type="match status" value="1"/>
</dbReference>
<feature type="domain" description="CzcB-like barrel-sandwich hybrid" evidence="5">
    <location>
        <begin position="85"/>
        <end position="227"/>
    </location>
</feature>
<keyword evidence="2" id="KW-0175">Coiled coil</keyword>
<dbReference type="EMBL" id="CP003060">
    <property type="protein sequence ID" value="AEP28995.1"/>
    <property type="molecule type" value="Genomic_DNA"/>
</dbReference>
<dbReference type="PANTHER" id="PTHR30469">
    <property type="entry name" value="MULTIDRUG RESISTANCE PROTEIN MDTA"/>
    <property type="match status" value="1"/>
</dbReference>
<keyword evidence="4" id="KW-0812">Transmembrane</keyword>
<evidence type="ECO:0000256" key="1">
    <source>
        <dbReference type="ARBA" id="ARBA00009477"/>
    </source>
</evidence>
<dbReference type="OrthoDB" id="5730196at2"/>
<dbReference type="RefSeq" id="WP_014107870.1">
    <property type="nucleotide sequence ID" value="NC_016041.1"/>
</dbReference>
<dbReference type="SUPFAM" id="SSF111369">
    <property type="entry name" value="HlyD-like secretion proteins"/>
    <property type="match status" value="1"/>
</dbReference>
<dbReference type="InterPro" id="IPR058647">
    <property type="entry name" value="BSH_CzcB-like"/>
</dbReference>
<protein>
    <submittedName>
        <fullName evidence="6">Putative Secretion protein</fullName>
    </submittedName>
</protein>
<sequence>MNTQPDQSASYNKKVPWILHGIVTVVILLIAFLVITGMFSSKPEAQRWGGARPAPSVGVDVADLSIQDYPVWIDSYGTTKPLTETVLVADVNGKVVEVSPNIRTGKRFSKGEVLVQLDNRDFVVEVDIAAAAAAEAEVRYLQELAESELAAQQWNKPPETEAAQLLSLRKPQVAAAKASLRAANARLERAKLNLDRTTIRAPFDGKVLEQMVDVGQVINPSQSIAEIYSTEAVEVRLPVKVADLAYLSIDDSSENMDNLPRVVLSGELGNQTYEWTGKIVRSEGAFDPATRMLYLVAQIDNPFTSTEQRPAVRIGQFMRAKVQGDTLENVFVIPRRAVSQDFVVAVVDEGLLKKRRVQPLWTDAGSVVVSAGAPSSQTLAANSADVIRSSIQNLRNTDKLILTPTANLPDGTRVKAIAPMTESEPDTQSIVGSKQSSEDSANAAAPSTTAAQ</sequence>
<keyword evidence="7" id="KW-1185">Reference proteome</keyword>
<keyword evidence="4" id="KW-1133">Transmembrane helix</keyword>
<evidence type="ECO:0000256" key="2">
    <source>
        <dbReference type="SAM" id="Coils"/>
    </source>
</evidence>
<name>G4QJV3_GLANF</name>
<accession>G4QJV3</accession>
<organism evidence="6 7">
    <name type="scientific">Glaciecola nitratireducens (strain JCM 12485 / KCTC 12276 / FR1064)</name>
    <dbReference type="NCBI Taxonomy" id="1085623"/>
    <lineage>
        <taxon>Bacteria</taxon>
        <taxon>Pseudomonadati</taxon>
        <taxon>Pseudomonadota</taxon>
        <taxon>Gammaproteobacteria</taxon>
        <taxon>Alteromonadales</taxon>
        <taxon>Alteromonadaceae</taxon>
        <taxon>Brumicola</taxon>
    </lineage>
</organism>
<feature type="compositionally biased region" description="Low complexity" evidence="3">
    <location>
        <begin position="440"/>
        <end position="452"/>
    </location>
</feature>
<feature type="compositionally biased region" description="Polar residues" evidence="3">
    <location>
        <begin position="426"/>
        <end position="439"/>
    </location>
</feature>
<dbReference type="STRING" id="1085623.GNIT_0857"/>
<evidence type="ECO:0000313" key="6">
    <source>
        <dbReference type="EMBL" id="AEP28995.1"/>
    </source>
</evidence>
<dbReference type="NCBIfam" id="TIGR01730">
    <property type="entry name" value="RND_mfp"/>
    <property type="match status" value="1"/>
</dbReference>
<comment type="similarity">
    <text evidence="1">Belongs to the membrane fusion protein (MFP) (TC 8.A.1) family.</text>
</comment>
<feature type="transmembrane region" description="Helical" evidence="4">
    <location>
        <begin position="17"/>
        <end position="39"/>
    </location>
</feature>
<dbReference type="Gene3D" id="2.40.420.20">
    <property type="match status" value="1"/>
</dbReference>
<proteinExistence type="inferred from homology"/>
<keyword evidence="4" id="KW-0472">Membrane</keyword>